<evidence type="ECO:0000313" key="3">
    <source>
        <dbReference type="Proteomes" id="UP000078512"/>
    </source>
</evidence>
<name>A0A197K842_9FUNG</name>
<keyword evidence="1" id="KW-0812">Transmembrane</keyword>
<sequence length="96" mass="10579">MTGTGLVDCISLSLSLSVFVALALFVCVCRRWISIPHTHTKEGENPVQRPPFPFKRLPSLHFPTLSLCVDLVLSLSQTSLISVYFITLPIHSLACP</sequence>
<gene>
    <name evidence="2" type="ORF">K457DRAFT_134177</name>
</gene>
<keyword evidence="3" id="KW-1185">Reference proteome</keyword>
<accession>A0A197K842</accession>
<evidence type="ECO:0000256" key="1">
    <source>
        <dbReference type="SAM" id="Phobius"/>
    </source>
</evidence>
<keyword evidence="1" id="KW-1133">Transmembrane helix</keyword>
<reference evidence="2 3" key="1">
    <citation type="submission" date="2016-05" db="EMBL/GenBank/DDBJ databases">
        <title>Genome sequencing reveals origins of a unique bacterial endosymbiosis in the earliest lineages of terrestrial Fungi.</title>
        <authorList>
            <consortium name="DOE Joint Genome Institute"/>
            <person name="Uehling J."/>
            <person name="Gryganskyi A."/>
            <person name="Hameed K."/>
            <person name="Tschaplinski T."/>
            <person name="Misztal P."/>
            <person name="Wu S."/>
            <person name="Desiro A."/>
            <person name="Vande Pol N."/>
            <person name="Du Z.-Y."/>
            <person name="Zienkiewicz A."/>
            <person name="Zienkiewicz K."/>
            <person name="Morin E."/>
            <person name="Tisserant E."/>
            <person name="Splivallo R."/>
            <person name="Hainaut M."/>
            <person name="Henrissat B."/>
            <person name="Ohm R."/>
            <person name="Kuo A."/>
            <person name="Yan J."/>
            <person name="Lipzen A."/>
            <person name="Nolan M."/>
            <person name="Labutti K."/>
            <person name="Barry K."/>
            <person name="Goldstein A."/>
            <person name="Labbe J."/>
            <person name="Schadt C."/>
            <person name="Tuskan G."/>
            <person name="Grigoriev I."/>
            <person name="Martin F."/>
            <person name="Vilgalys R."/>
            <person name="Bonito G."/>
        </authorList>
    </citation>
    <scope>NUCLEOTIDE SEQUENCE [LARGE SCALE GENOMIC DNA]</scope>
    <source>
        <strain evidence="2 3">AG-77</strain>
    </source>
</reference>
<dbReference type="Proteomes" id="UP000078512">
    <property type="component" value="Unassembled WGS sequence"/>
</dbReference>
<dbReference type="AlphaFoldDB" id="A0A197K842"/>
<feature type="transmembrane region" description="Helical" evidence="1">
    <location>
        <begin position="12"/>
        <end position="33"/>
    </location>
</feature>
<proteinExistence type="predicted"/>
<dbReference type="EMBL" id="KV442019">
    <property type="protein sequence ID" value="OAQ33852.1"/>
    <property type="molecule type" value="Genomic_DNA"/>
</dbReference>
<keyword evidence="1" id="KW-0472">Membrane</keyword>
<evidence type="ECO:0000313" key="2">
    <source>
        <dbReference type="EMBL" id="OAQ33852.1"/>
    </source>
</evidence>
<protein>
    <submittedName>
        <fullName evidence="2">Uncharacterized protein</fullName>
    </submittedName>
</protein>
<organism evidence="2 3">
    <name type="scientific">Linnemannia elongata AG-77</name>
    <dbReference type="NCBI Taxonomy" id="1314771"/>
    <lineage>
        <taxon>Eukaryota</taxon>
        <taxon>Fungi</taxon>
        <taxon>Fungi incertae sedis</taxon>
        <taxon>Mucoromycota</taxon>
        <taxon>Mortierellomycotina</taxon>
        <taxon>Mortierellomycetes</taxon>
        <taxon>Mortierellales</taxon>
        <taxon>Mortierellaceae</taxon>
        <taxon>Linnemannia</taxon>
    </lineage>
</organism>